<feature type="binding site" evidence="10">
    <location>
        <position position="129"/>
    </location>
    <ligand>
        <name>L-histidine</name>
        <dbReference type="ChEBI" id="CHEBI:57595"/>
    </ligand>
</feature>
<evidence type="ECO:0000313" key="13">
    <source>
        <dbReference type="Proteomes" id="UP000315003"/>
    </source>
</evidence>
<dbReference type="Pfam" id="PF03129">
    <property type="entry name" value="HGTP_anticodon"/>
    <property type="match status" value="1"/>
</dbReference>
<dbReference type="CDD" id="cd00773">
    <property type="entry name" value="HisRS-like_core"/>
    <property type="match status" value="1"/>
</dbReference>
<dbReference type="EMBL" id="CP036272">
    <property type="protein sequence ID" value="QDT57908.1"/>
    <property type="molecule type" value="Genomic_DNA"/>
</dbReference>
<dbReference type="GO" id="GO:0005524">
    <property type="term" value="F:ATP binding"/>
    <property type="evidence" value="ECO:0007669"/>
    <property type="project" value="UniProtKB-UniRule"/>
</dbReference>
<keyword evidence="7 9" id="KW-0030">Aminoacyl-tRNA synthetase</keyword>
<dbReference type="InterPro" id="IPR045864">
    <property type="entry name" value="aa-tRNA-synth_II/BPL/LPL"/>
</dbReference>
<dbReference type="SUPFAM" id="SSF55681">
    <property type="entry name" value="Class II aaRS and biotin synthetases"/>
    <property type="match status" value="1"/>
</dbReference>
<dbReference type="PROSITE" id="PS50862">
    <property type="entry name" value="AA_TRNA_LIGASE_II"/>
    <property type="match status" value="1"/>
</dbReference>
<dbReference type="Pfam" id="PF13393">
    <property type="entry name" value="tRNA-synt_His"/>
    <property type="match status" value="1"/>
</dbReference>
<keyword evidence="6 9" id="KW-0648">Protein biosynthesis</keyword>
<dbReference type="PANTHER" id="PTHR11476">
    <property type="entry name" value="HISTIDYL-TRNA SYNTHETASE"/>
    <property type="match status" value="1"/>
</dbReference>
<evidence type="ECO:0000256" key="2">
    <source>
        <dbReference type="ARBA" id="ARBA00011738"/>
    </source>
</evidence>
<keyword evidence="3 9" id="KW-0436">Ligase</keyword>
<dbReference type="HAMAP" id="MF_00127">
    <property type="entry name" value="His_tRNA_synth"/>
    <property type="match status" value="1"/>
</dbReference>
<evidence type="ECO:0000256" key="5">
    <source>
        <dbReference type="ARBA" id="ARBA00022840"/>
    </source>
</evidence>
<proteinExistence type="inferred from homology"/>
<sequence>MSLIKPRTLNGFRDYLPAAMIPRERLMETARAVFRSYGFAPIDTPTLEYLEVLTGKGSDETDRQIYRFEDNGGRQVGMRFDLTVPLARFAAQHIHQLGTPFKRYHIAPVWRGERPQAGRYREFMQCDFDTIGTQSVVADIEAVSVIDRLLSSIGFERFKIHVNNRCVLTELLSHLGLLDQSVAILRSLDKLAKIGREAVAQEMCDAAGISAQQADHVLKLAELQGDAESIFAALPEITGGSESAIEAIERLEAIYRGALAAGVPEQHLKIDVSIARGLDYYTGVIFETILDDLPSIGSVCSGGRYDNLAGLYTKQHLPGIGGSLGLDRLLAAMEQLEMLPGTSTPADVFIPFFDKSQRENYLRLAATLRDQGISSELYPDPKKLGVQLKYADAHGFPVALIAGGNEWDSGKIQIKLLDKKQSVDVNYRHDQPAELLAKLAQALGGEL</sequence>
<dbReference type="Proteomes" id="UP000315003">
    <property type="component" value="Chromosome"/>
</dbReference>
<dbReference type="GO" id="GO:0005737">
    <property type="term" value="C:cytoplasm"/>
    <property type="evidence" value="ECO:0007669"/>
    <property type="project" value="UniProtKB-SubCell"/>
</dbReference>
<evidence type="ECO:0000256" key="10">
    <source>
        <dbReference type="PIRSR" id="PIRSR001549-1"/>
    </source>
</evidence>
<comment type="subunit">
    <text evidence="2 9">Homodimer.</text>
</comment>
<keyword evidence="13" id="KW-1185">Reference proteome</keyword>
<dbReference type="Gene3D" id="3.30.930.10">
    <property type="entry name" value="Bira Bifunctional Protein, Domain 2"/>
    <property type="match status" value="1"/>
</dbReference>
<dbReference type="PIRSF" id="PIRSF001549">
    <property type="entry name" value="His-tRNA_synth"/>
    <property type="match status" value="1"/>
</dbReference>
<comment type="similarity">
    <text evidence="1 9">Belongs to the class-II aminoacyl-tRNA synthetase family.</text>
</comment>
<dbReference type="Gene3D" id="3.40.50.800">
    <property type="entry name" value="Anticodon-binding domain"/>
    <property type="match status" value="1"/>
</dbReference>
<dbReference type="GO" id="GO:0004821">
    <property type="term" value="F:histidine-tRNA ligase activity"/>
    <property type="evidence" value="ECO:0007669"/>
    <property type="project" value="UniProtKB-UniRule"/>
</dbReference>
<keyword evidence="5 9" id="KW-0067">ATP-binding</keyword>
<dbReference type="AlphaFoldDB" id="A0A517SP60"/>
<dbReference type="InterPro" id="IPR006195">
    <property type="entry name" value="aa-tRNA-synth_II"/>
</dbReference>
<evidence type="ECO:0000256" key="4">
    <source>
        <dbReference type="ARBA" id="ARBA00022741"/>
    </source>
</evidence>
<keyword evidence="9" id="KW-0963">Cytoplasm</keyword>
<feature type="binding site" evidence="10">
    <location>
        <begin position="280"/>
        <end position="281"/>
    </location>
    <ligand>
        <name>L-histidine</name>
        <dbReference type="ChEBI" id="CHEBI:57595"/>
    </ligand>
</feature>
<protein>
    <recommendedName>
        <fullName evidence="9">Histidine--tRNA ligase</fullName>
        <ecNumber evidence="9">6.1.1.21</ecNumber>
    </recommendedName>
    <alternativeName>
        <fullName evidence="9">Histidyl-tRNA synthetase</fullName>
        <shortName evidence="9">HisRS</shortName>
    </alternativeName>
</protein>
<feature type="binding site" evidence="10">
    <location>
        <position position="111"/>
    </location>
    <ligand>
        <name>L-histidine</name>
        <dbReference type="ChEBI" id="CHEBI:57595"/>
    </ligand>
</feature>
<comment type="subcellular location">
    <subcellularLocation>
        <location evidence="9">Cytoplasm</location>
    </subcellularLocation>
</comment>
<dbReference type="GO" id="GO:0006427">
    <property type="term" value="P:histidyl-tRNA aminoacylation"/>
    <property type="evidence" value="ECO:0007669"/>
    <property type="project" value="UniProtKB-UniRule"/>
</dbReference>
<evidence type="ECO:0000259" key="11">
    <source>
        <dbReference type="PROSITE" id="PS50862"/>
    </source>
</evidence>
<comment type="catalytic activity">
    <reaction evidence="8 9">
        <text>tRNA(His) + L-histidine + ATP = L-histidyl-tRNA(His) + AMP + diphosphate + H(+)</text>
        <dbReference type="Rhea" id="RHEA:17313"/>
        <dbReference type="Rhea" id="RHEA-COMP:9665"/>
        <dbReference type="Rhea" id="RHEA-COMP:9689"/>
        <dbReference type="ChEBI" id="CHEBI:15378"/>
        <dbReference type="ChEBI" id="CHEBI:30616"/>
        <dbReference type="ChEBI" id="CHEBI:33019"/>
        <dbReference type="ChEBI" id="CHEBI:57595"/>
        <dbReference type="ChEBI" id="CHEBI:78442"/>
        <dbReference type="ChEBI" id="CHEBI:78527"/>
        <dbReference type="ChEBI" id="CHEBI:456215"/>
        <dbReference type="EC" id="6.1.1.21"/>
    </reaction>
</comment>
<organism evidence="12 13">
    <name type="scientific">Stieleria bergensis</name>
    <dbReference type="NCBI Taxonomy" id="2528025"/>
    <lineage>
        <taxon>Bacteria</taxon>
        <taxon>Pseudomonadati</taxon>
        <taxon>Planctomycetota</taxon>
        <taxon>Planctomycetia</taxon>
        <taxon>Pirellulales</taxon>
        <taxon>Pirellulaceae</taxon>
        <taxon>Stieleria</taxon>
    </lineage>
</organism>
<name>A0A517SP60_9BACT</name>
<evidence type="ECO:0000256" key="3">
    <source>
        <dbReference type="ARBA" id="ARBA00022598"/>
    </source>
</evidence>
<dbReference type="EC" id="6.1.1.21" evidence="9"/>
<dbReference type="PANTHER" id="PTHR11476:SF7">
    <property type="entry name" value="HISTIDINE--TRNA LIGASE"/>
    <property type="match status" value="1"/>
</dbReference>
<feature type="binding site" evidence="10">
    <location>
        <position position="125"/>
    </location>
    <ligand>
        <name>L-histidine</name>
        <dbReference type="ChEBI" id="CHEBI:57595"/>
    </ligand>
</feature>
<dbReference type="InterPro" id="IPR004154">
    <property type="entry name" value="Anticodon-bd"/>
</dbReference>
<feature type="binding site" evidence="10">
    <location>
        <position position="276"/>
    </location>
    <ligand>
        <name>L-histidine</name>
        <dbReference type="ChEBI" id="CHEBI:57595"/>
    </ligand>
</feature>
<evidence type="ECO:0000256" key="1">
    <source>
        <dbReference type="ARBA" id="ARBA00008226"/>
    </source>
</evidence>
<dbReference type="InterPro" id="IPR004516">
    <property type="entry name" value="HisRS/HisZ"/>
</dbReference>
<feature type="domain" description="Aminoacyl-transfer RNA synthetases class-II family profile" evidence="11">
    <location>
        <begin position="1"/>
        <end position="351"/>
    </location>
</feature>
<keyword evidence="4 9" id="KW-0547">Nucleotide-binding</keyword>
<dbReference type="SUPFAM" id="SSF52954">
    <property type="entry name" value="Class II aaRS ABD-related"/>
    <property type="match status" value="1"/>
</dbReference>
<evidence type="ECO:0000256" key="7">
    <source>
        <dbReference type="ARBA" id="ARBA00023146"/>
    </source>
</evidence>
<dbReference type="InterPro" id="IPR036621">
    <property type="entry name" value="Anticodon-bd_dom_sf"/>
</dbReference>
<dbReference type="InterPro" id="IPR015807">
    <property type="entry name" value="His-tRNA-ligase"/>
</dbReference>
<dbReference type="InterPro" id="IPR041715">
    <property type="entry name" value="HisRS-like_core"/>
</dbReference>
<evidence type="ECO:0000256" key="8">
    <source>
        <dbReference type="ARBA" id="ARBA00047639"/>
    </source>
</evidence>
<reference evidence="12 13" key="1">
    <citation type="submission" date="2019-02" db="EMBL/GenBank/DDBJ databases">
        <title>Deep-cultivation of Planctomycetes and their phenomic and genomic characterization uncovers novel biology.</title>
        <authorList>
            <person name="Wiegand S."/>
            <person name="Jogler M."/>
            <person name="Boedeker C."/>
            <person name="Pinto D."/>
            <person name="Vollmers J."/>
            <person name="Rivas-Marin E."/>
            <person name="Kohn T."/>
            <person name="Peeters S.H."/>
            <person name="Heuer A."/>
            <person name="Rast P."/>
            <person name="Oberbeckmann S."/>
            <person name="Bunk B."/>
            <person name="Jeske O."/>
            <person name="Meyerdierks A."/>
            <person name="Storesund J.E."/>
            <person name="Kallscheuer N."/>
            <person name="Luecker S."/>
            <person name="Lage O.M."/>
            <person name="Pohl T."/>
            <person name="Merkel B.J."/>
            <person name="Hornburger P."/>
            <person name="Mueller R.-W."/>
            <person name="Bruemmer F."/>
            <person name="Labrenz M."/>
            <person name="Spormann A.M."/>
            <person name="Op den Camp H."/>
            <person name="Overmann J."/>
            <person name="Amann R."/>
            <person name="Jetten M.S.M."/>
            <person name="Mascher T."/>
            <person name="Medema M.H."/>
            <person name="Devos D.P."/>
            <person name="Kaster A.-K."/>
            <person name="Ovreas L."/>
            <person name="Rohde M."/>
            <person name="Galperin M.Y."/>
            <person name="Jogler C."/>
        </authorList>
    </citation>
    <scope>NUCLEOTIDE SEQUENCE [LARGE SCALE GENOMIC DNA]</scope>
    <source>
        <strain evidence="12 13">SV_7m_r</strain>
    </source>
</reference>
<dbReference type="NCBIfam" id="TIGR00442">
    <property type="entry name" value="hisS"/>
    <property type="match status" value="1"/>
</dbReference>
<evidence type="ECO:0000256" key="9">
    <source>
        <dbReference type="HAMAP-Rule" id="MF_00127"/>
    </source>
</evidence>
<gene>
    <name evidence="9 12" type="primary">hisS</name>
    <name evidence="12" type="ORF">SV7mr_03940</name>
</gene>
<evidence type="ECO:0000256" key="6">
    <source>
        <dbReference type="ARBA" id="ARBA00022917"/>
    </source>
</evidence>
<accession>A0A517SP60</accession>
<feature type="binding site" evidence="10">
    <location>
        <begin position="81"/>
        <end position="83"/>
    </location>
    <ligand>
        <name>L-histidine</name>
        <dbReference type="ChEBI" id="CHEBI:57595"/>
    </ligand>
</feature>
<evidence type="ECO:0000313" key="12">
    <source>
        <dbReference type="EMBL" id="QDT57908.1"/>
    </source>
</evidence>